<evidence type="ECO:0000256" key="3">
    <source>
        <dbReference type="ARBA" id="ARBA00022553"/>
    </source>
</evidence>
<sequence>MKRLQERDTPPKNKRSRTSYNDPDDRDRDRPSPDLERREGRPPSKHGPSRDQNCQKSRRDRSVHSGREYELDLPKRRKDDRACLSEPYTDLPPRERPMYSNEYRTLCLSNLHPRVGDTAVRDALYKEFEKFGDFNVKVVHNGDFPRIAYVNFRYAENAREAKRSRSKMILFEMPVHIEAVFSKRQRCPSPDLYPPPRDVYPRGSVSPPPPLPPGRRLSRHTPDMVIPPHALEPDFQPNFDDANWNAAYQQQHEPKFPHHLHHIQPEDDEKATRTLFVGNLDYDINEEELDDIFCRYGTLEDIDIKRPMRGTGNAYAFVKFINLDMAHRAKLEMSGHFIGKYQCKIGYGKATPSTCLWIGGLGPWVSIETLHQELDRFGVIRQIEWPRDKSYAYVLFDSIDAAQAACQGLRGVALGGRNHRLRVDFADPTHIIELPPRYQPNSKSGIDIVDVPPEFNEGGGQGRGYGQWNKRYNGRGRTSQRNDWQPSERNEYRNMDNAPRNRRWNRDESGLGNDNTGRRSNNRYEANHGYRTHAQAQSEPRDAASPSRDRDTEPRNAGAYSPTTKRRRRRTSGDEHSSSSQYDKDHANSDGDHHDDRTKSGLLTLGDVGSVTTIGDLAKCLPVVWSGALVLKNSAFAARMHLVSGDVHIVDTLMRDPTTTEMPELRITQRLRLDQSKLGEVGRRITQSGSNGHSILLAMPGSPHALDDQMNTTVQRPLRNIVSYLKQKEAAGVITLPPNPSKDRANVGVLHAFPPCQFGNEYLSACAQKLNFELAKEDYLVVVVVRGAT</sequence>
<dbReference type="CDD" id="cd21544">
    <property type="entry name" value="SPOC_RBM15-like"/>
    <property type="match status" value="1"/>
</dbReference>
<keyword evidence="4 9" id="KW-0694">RNA-binding</keyword>
<dbReference type="PANTHER" id="PTHR23189">
    <property type="entry name" value="RNA RECOGNITION MOTIF-CONTAINING"/>
    <property type="match status" value="1"/>
</dbReference>
<dbReference type="CDD" id="cd12308">
    <property type="entry name" value="RRM1_Spen"/>
    <property type="match status" value="1"/>
</dbReference>
<feature type="compositionally biased region" description="Basic and acidic residues" evidence="10">
    <location>
        <begin position="1"/>
        <end position="11"/>
    </location>
</feature>
<dbReference type="CDD" id="cd12310">
    <property type="entry name" value="RRM3_Spen"/>
    <property type="match status" value="1"/>
</dbReference>
<evidence type="ECO:0000313" key="13">
    <source>
        <dbReference type="EMBL" id="KAK2173718.1"/>
    </source>
</evidence>
<feature type="region of interest" description="Disordered" evidence="10">
    <location>
        <begin position="1"/>
        <end position="97"/>
    </location>
</feature>
<evidence type="ECO:0000256" key="1">
    <source>
        <dbReference type="ARBA" id="ARBA00004123"/>
    </source>
</evidence>
<evidence type="ECO:0008006" key="15">
    <source>
        <dbReference type="Google" id="ProtNLM"/>
    </source>
</evidence>
<evidence type="ECO:0000256" key="6">
    <source>
        <dbReference type="ARBA" id="ARBA00023054"/>
    </source>
</evidence>
<feature type="region of interest" description="Disordered" evidence="10">
    <location>
        <begin position="186"/>
        <end position="226"/>
    </location>
</feature>
<feature type="region of interest" description="Disordered" evidence="10">
    <location>
        <begin position="436"/>
        <end position="598"/>
    </location>
</feature>
<dbReference type="InterPro" id="IPR012677">
    <property type="entry name" value="Nucleotide-bd_a/b_plait_sf"/>
</dbReference>
<dbReference type="PROSITE" id="PS50917">
    <property type="entry name" value="SPOC"/>
    <property type="match status" value="1"/>
</dbReference>
<dbReference type="EMBL" id="JAODUO010000853">
    <property type="protein sequence ID" value="KAK2173718.1"/>
    <property type="molecule type" value="Genomic_DNA"/>
</dbReference>
<evidence type="ECO:0000256" key="7">
    <source>
        <dbReference type="ARBA" id="ARBA00023163"/>
    </source>
</evidence>
<dbReference type="InterPro" id="IPR012921">
    <property type="entry name" value="SPOC_C"/>
</dbReference>
<feature type="compositionally biased region" description="Basic and acidic residues" evidence="10">
    <location>
        <begin position="60"/>
        <end position="83"/>
    </location>
</feature>
<feature type="compositionally biased region" description="Basic and acidic residues" evidence="10">
    <location>
        <begin position="539"/>
        <end position="554"/>
    </location>
</feature>
<evidence type="ECO:0000256" key="5">
    <source>
        <dbReference type="ARBA" id="ARBA00023015"/>
    </source>
</evidence>
<accession>A0AAD9KLD6</accession>
<keyword evidence="3" id="KW-0597">Phosphoprotein</keyword>
<feature type="domain" description="RRM" evidence="11">
    <location>
        <begin position="273"/>
        <end position="350"/>
    </location>
</feature>
<evidence type="ECO:0000256" key="4">
    <source>
        <dbReference type="ARBA" id="ARBA00022884"/>
    </source>
</evidence>
<feature type="compositionally biased region" description="Polar residues" evidence="10">
    <location>
        <begin position="476"/>
        <end position="485"/>
    </location>
</feature>
<dbReference type="InterPro" id="IPR016194">
    <property type="entry name" value="SPOC-like_C_dom_sf"/>
</dbReference>
<dbReference type="InterPro" id="IPR010912">
    <property type="entry name" value="SPOC_met"/>
</dbReference>
<comment type="subcellular location">
    <subcellularLocation>
        <location evidence="1">Nucleus</location>
    </subcellularLocation>
</comment>
<feature type="compositionally biased region" description="Basic and acidic residues" evidence="10">
    <location>
        <begin position="23"/>
        <end position="42"/>
    </location>
</feature>
<evidence type="ECO:0000256" key="10">
    <source>
        <dbReference type="SAM" id="MobiDB-lite"/>
    </source>
</evidence>
<dbReference type="Gene3D" id="2.40.290.10">
    <property type="match status" value="1"/>
</dbReference>
<evidence type="ECO:0000256" key="8">
    <source>
        <dbReference type="ARBA" id="ARBA00023242"/>
    </source>
</evidence>
<dbReference type="PROSITE" id="PS50102">
    <property type="entry name" value="RRM"/>
    <property type="match status" value="2"/>
</dbReference>
<dbReference type="CDD" id="cd12309">
    <property type="entry name" value="RRM2_Spen"/>
    <property type="match status" value="1"/>
</dbReference>
<dbReference type="SMART" id="SM00360">
    <property type="entry name" value="RRM"/>
    <property type="match status" value="3"/>
</dbReference>
<comment type="similarity">
    <text evidence="2">Belongs to the RRM Spen family.</text>
</comment>
<gene>
    <name evidence="13" type="ORF">NP493_854g01005</name>
</gene>
<dbReference type="InterPro" id="IPR035979">
    <property type="entry name" value="RBD_domain_sf"/>
</dbReference>
<evidence type="ECO:0000256" key="2">
    <source>
        <dbReference type="ARBA" id="ARBA00005387"/>
    </source>
</evidence>
<feature type="compositionally biased region" description="Basic and acidic residues" evidence="10">
    <location>
        <begin position="571"/>
        <end position="598"/>
    </location>
</feature>
<feature type="domain" description="RRM" evidence="11">
    <location>
        <begin position="354"/>
        <end position="428"/>
    </location>
</feature>
<reference evidence="13" key="1">
    <citation type="journal article" date="2023" name="Mol. Biol. Evol.">
        <title>Third-Generation Sequencing Reveals the Adaptive Role of the Epigenome in Three Deep-Sea Polychaetes.</title>
        <authorList>
            <person name="Perez M."/>
            <person name="Aroh O."/>
            <person name="Sun Y."/>
            <person name="Lan Y."/>
            <person name="Juniper S.K."/>
            <person name="Young C.R."/>
            <person name="Angers B."/>
            <person name="Qian P.Y."/>
        </authorList>
    </citation>
    <scope>NUCLEOTIDE SEQUENCE</scope>
    <source>
        <strain evidence="13">R07B-5</strain>
    </source>
</reference>
<keyword evidence="8" id="KW-0539">Nucleus</keyword>
<organism evidence="13 14">
    <name type="scientific">Ridgeia piscesae</name>
    <name type="common">Tubeworm</name>
    <dbReference type="NCBI Taxonomy" id="27915"/>
    <lineage>
        <taxon>Eukaryota</taxon>
        <taxon>Metazoa</taxon>
        <taxon>Spiralia</taxon>
        <taxon>Lophotrochozoa</taxon>
        <taxon>Annelida</taxon>
        <taxon>Polychaeta</taxon>
        <taxon>Sedentaria</taxon>
        <taxon>Canalipalpata</taxon>
        <taxon>Sabellida</taxon>
        <taxon>Siboglinidae</taxon>
        <taxon>Ridgeia</taxon>
    </lineage>
</organism>
<evidence type="ECO:0000259" key="11">
    <source>
        <dbReference type="PROSITE" id="PS50102"/>
    </source>
</evidence>
<evidence type="ECO:0000259" key="12">
    <source>
        <dbReference type="PROSITE" id="PS50917"/>
    </source>
</evidence>
<dbReference type="GO" id="GO:0005634">
    <property type="term" value="C:nucleus"/>
    <property type="evidence" value="ECO:0007669"/>
    <property type="project" value="UniProtKB-SubCell"/>
</dbReference>
<dbReference type="GO" id="GO:0003723">
    <property type="term" value="F:RNA binding"/>
    <property type="evidence" value="ECO:0007669"/>
    <property type="project" value="UniProtKB-UniRule"/>
</dbReference>
<dbReference type="SUPFAM" id="SSF100939">
    <property type="entry name" value="SPOC domain-like"/>
    <property type="match status" value="1"/>
</dbReference>
<keyword evidence="7" id="KW-0804">Transcription</keyword>
<name>A0AAD9KLD6_RIDPI</name>
<keyword evidence="5" id="KW-0805">Transcription regulation</keyword>
<evidence type="ECO:0000313" key="14">
    <source>
        <dbReference type="Proteomes" id="UP001209878"/>
    </source>
</evidence>
<feature type="domain" description="SPOC" evidence="12">
    <location>
        <begin position="614"/>
        <end position="788"/>
    </location>
</feature>
<keyword evidence="14" id="KW-1185">Reference proteome</keyword>
<dbReference type="AlphaFoldDB" id="A0AAD9KLD6"/>
<protein>
    <recommendedName>
        <fullName evidence="15">RNA-binding protein 15</fullName>
    </recommendedName>
</protein>
<dbReference type="Gene3D" id="3.30.70.330">
    <property type="match status" value="3"/>
</dbReference>
<dbReference type="Proteomes" id="UP001209878">
    <property type="component" value="Unassembled WGS sequence"/>
</dbReference>
<dbReference type="Pfam" id="PF07744">
    <property type="entry name" value="SPOC"/>
    <property type="match status" value="1"/>
</dbReference>
<dbReference type="InterPro" id="IPR000504">
    <property type="entry name" value="RRM_dom"/>
</dbReference>
<keyword evidence="6" id="KW-0175">Coiled coil</keyword>
<dbReference type="Pfam" id="PF00076">
    <property type="entry name" value="RRM_1"/>
    <property type="match status" value="3"/>
</dbReference>
<proteinExistence type="inferred from homology"/>
<comment type="caution">
    <text evidence="13">The sequence shown here is derived from an EMBL/GenBank/DDBJ whole genome shotgun (WGS) entry which is preliminary data.</text>
</comment>
<evidence type="ECO:0000256" key="9">
    <source>
        <dbReference type="PROSITE-ProRule" id="PRU00176"/>
    </source>
</evidence>
<dbReference type="FunFam" id="2.40.290.10:FF:000002">
    <property type="entry name" value="Spen family transcriptional repressor"/>
    <property type="match status" value="1"/>
</dbReference>
<dbReference type="SUPFAM" id="SSF54928">
    <property type="entry name" value="RNA-binding domain, RBD"/>
    <property type="match status" value="3"/>
</dbReference>